<evidence type="ECO:0000313" key="9">
    <source>
        <dbReference type="EMBL" id="ANE51527.1"/>
    </source>
</evidence>
<keyword evidence="3" id="KW-1003">Cell membrane</keyword>
<evidence type="ECO:0000256" key="2">
    <source>
        <dbReference type="ARBA" id="ARBA00022448"/>
    </source>
</evidence>
<name>A0A172TXR4_9BACT</name>
<dbReference type="GO" id="GO:0015366">
    <property type="term" value="F:malate:proton symporter activity"/>
    <property type="evidence" value="ECO:0007669"/>
    <property type="project" value="TreeGrafter"/>
</dbReference>
<dbReference type="NCBIfam" id="NF002461">
    <property type="entry name" value="PRK01663.1"/>
    <property type="match status" value="1"/>
</dbReference>
<evidence type="ECO:0000256" key="7">
    <source>
        <dbReference type="ARBA" id="ARBA00023136"/>
    </source>
</evidence>
<dbReference type="EMBL" id="CP011390">
    <property type="protein sequence ID" value="ANE51527.1"/>
    <property type="molecule type" value="Genomic_DNA"/>
</dbReference>
<keyword evidence="5" id="KW-0769">Symport</keyword>
<keyword evidence="10" id="KW-1185">Reference proteome</keyword>
<sequence>MKYLKILYVQVLIGIAAGVLVGWLFPGFSPTAKLISETFINMIRMVIAPVIFFTIVSGIAGAGDMKKVGRVGLRALIYFEVVTTLALIIGLVTANVVKPGHGVAVTHAPNAQVSAISEQASHMNWGEFFAHIVPSNIVDAFAKGDILQILFFSVLFAIGLKWMGESGHSLLVSFEKINKALFNVLKIIMRLSPIGAFGGMAYTIGKFGFATLAVLSKLLLTFYLTGFLFIFVVLHLVCRYYGINLWKLLGYIKEEIFIVLGASSSEAVLPSVMQKLTAAGCEKEVVGLVIPTGYSFNLDGTTIYLSMSVIFLAQVFGIDLSLGQELTVIGILLLTSKGAAGVTGSGFIVLASTLTALKVIPLEGLALLIGVDRFMSEGRAIINFIGNTIATVVIAKMENEIDMDTYKRVVEKKLPIAVKEPVLEE</sequence>
<evidence type="ECO:0000256" key="3">
    <source>
        <dbReference type="ARBA" id="ARBA00022475"/>
    </source>
</evidence>
<dbReference type="InterPro" id="IPR001991">
    <property type="entry name" value="Na-dicarboxylate_symporter"/>
</dbReference>
<evidence type="ECO:0000256" key="5">
    <source>
        <dbReference type="ARBA" id="ARBA00022847"/>
    </source>
</evidence>
<feature type="transmembrane region" description="Helical" evidence="8">
    <location>
        <begin position="146"/>
        <end position="163"/>
    </location>
</feature>
<dbReference type="GO" id="GO:0015138">
    <property type="term" value="F:fumarate transmembrane transporter activity"/>
    <property type="evidence" value="ECO:0007669"/>
    <property type="project" value="TreeGrafter"/>
</dbReference>
<evidence type="ECO:0000256" key="1">
    <source>
        <dbReference type="ARBA" id="ARBA00004651"/>
    </source>
</evidence>
<dbReference type="InterPro" id="IPR018107">
    <property type="entry name" value="Na-dicarboxylate_symporter_CS"/>
</dbReference>
<dbReference type="FunFam" id="1.10.3860.10:FF:000001">
    <property type="entry name" value="C4-dicarboxylate transport protein"/>
    <property type="match status" value="1"/>
</dbReference>
<dbReference type="RefSeq" id="WP_066405625.1">
    <property type="nucleotide sequence ID" value="NZ_CP011390.1"/>
</dbReference>
<evidence type="ECO:0000313" key="10">
    <source>
        <dbReference type="Proteomes" id="UP000077177"/>
    </source>
</evidence>
<protein>
    <submittedName>
        <fullName evidence="9">Glutamate:protein symporter</fullName>
    </submittedName>
</protein>
<dbReference type="Proteomes" id="UP000077177">
    <property type="component" value="Chromosome"/>
</dbReference>
<evidence type="ECO:0000256" key="8">
    <source>
        <dbReference type="SAM" id="Phobius"/>
    </source>
</evidence>
<evidence type="ECO:0000256" key="6">
    <source>
        <dbReference type="ARBA" id="ARBA00022989"/>
    </source>
</evidence>
<feature type="transmembrane region" description="Helical" evidence="8">
    <location>
        <begin position="210"/>
        <end position="237"/>
    </location>
</feature>
<dbReference type="STRING" id="1492898.SY85_14455"/>
<dbReference type="KEGG" id="fla:SY85_14455"/>
<keyword evidence="4 8" id="KW-0812">Transmembrane</keyword>
<feature type="transmembrane region" description="Helical" evidence="8">
    <location>
        <begin position="75"/>
        <end position="97"/>
    </location>
</feature>
<comment type="subcellular location">
    <subcellularLocation>
        <location evidence="1">Cell membrane</location>
        <topology evidence="1">Multi-pass membrane protein</topology>
    </subcellularLocation>
</comment>
<dbReference type="GO" id="GO:0005886">
    <property type="term" value="C:plasma membrane"/>
    <property type="evidence" value="ECO:0007669"/>
    <property type="project" value="UniProtKB-SubCell"/>
</dbReference>
<dbReference type="OrthoDB" id="9768885at2"/>
<keyword evidence="6 8" id="KW-1133">Transmembrane helix</keyword>
<reference evidence="9 10" key="2">
    <citation type="journal article" date="2016" name="Int. J. Syst. Evol. Microbiol.">
        <title>Flavisolibacter tropicus sp. nov., isolated from tropical soil.</title>
        <authorList>
            <person name="Lee J.J."/>
            <person name="Kang M.S."/>
            <person name="Kim G.S."/>
            <person name="Lee C.S."/>
            <person name="Lim S."/>
            <person name="Lee J."/>
            <person name="Roh S.H."/>
            <person name="Kang H."/>
            <person name="Ha J.M."/>
            <person name="Bae S."/>
            <person name="Jung H.Y."/>
            <person name="Kim M.K."/>
        </authorList>
    </citation>
    <scope>NUCLEOTIDE SEQUENCE [LARGE SCALE GENOMIC DNA]</scope>
    <source>
        <strain evidence="9 10">LCS9</strain>
    </source>
</reference>
<feature type="transmembrane region" description="Helical" evidence="8">
    <location>
        <begin position="45"/>
        <end position="63"/>
    </location>
</feature>
<dbReference type="PRINTS" id="PR00173">
    <property type="entry name" value="EDTRNSPORT"/>
</dbReference>
<dbReference type="GO" id="GO:0015141">
    <property type="term" value="F:succinate transmembrane transporter activity"/>
    <property type="evidence" value="ECO:0007669"/>
    <property type="project" value="TreeGrafter"/>
</dbReference>
<dbReference type="GO" id="GO:0070778">
    <property type="term" value="P:L-aspartate transmembrane transport"/>
    <property type="evidence" value="ECO:0007669"/>
    <property type="project" value="TreeGrafter"/>
</dbReference>
<organism evidence="9 10">
    <name type="scientific">Flavisolibacter tropicus</name>
    <dbReference type="NCBI Taxonomy" id="1492898"/>
    <lineage>
        <taxon>Bacteria</taxon>
        <taxon>Pseudomonadati</taxon>
        <taxon>Bacteroidota</taxon>
        <taxon>Chitinophagia</taxon>
        <taxon>Chitinophagales</taxon>
        <taxon>Chitinophagaceae</taxon>
        <taxon>Flavisolibacter</taxon>
    </lineage>
</organism>
<feature type="transmembrane region" description="Helical" evidence="8">
    <location>
        <begin position="184"/>
        <end position="204"/>
    </location>
</feature>
<dbReference type="SUPFAM" id="SSF118215">
    <property type="entry name" value="Proton glutamate symport protein"/>
    <property type="match status" value="1"/>
</dbReference>
<dbReference type="PANTHER" id="PTHR42865:SF1">
    <property type="entry name" value="AEROBIC C4-DICARBOXYLATE TRANSPORT PROTEIN"/>
    <property type="match status" value="1"/>
</dbReference>
<evidence type="ECO:0000256" key="4">
    <source>
        <dbReference type="ARBA" id="ARBA00022692"/>
    </source>
</evidence>
<feature type="transmembrane region" description="Helical" evidence="8">
    <location>
        <begin position="7"/>
        <end position="25"/>
    </location>
</feature>
<accession>A0A172TXR4</accession>
<reference evidence="10" key="1">
    <citation type="submission" date="2015-01" db="EMBL/GenBank/DDBJ databases">
        <title>Flavisolibacter sp./LCS9/ whole genome sequencing.</title>
        <authorList>
            <person name="Kim M.K."/>
            <person name="Srinivasan S."/>
            <person name="Lee J.-J."/>
        </authorList>
    </citation>
    <scope>NUCLEOTIDE SEQUENCE [LARGE SCALE GENOMIC DNA]</scope>
    <source>
        <strain evidence="10">LCS9</strain>
    </source>
</reference>
<dbReference type="InterPro" id="IPR036458">
    <property type="entry name" value="Na:dicarbo_symporter_sf"/>
</dbReference>
<dbReference type="PANTHER" id="PTHR42865">
    <property type="entry name" value="PROTON/GLUTAMATE-ASPARTATE SYMPORTER"/>
    <property type="match status" value="1"/>
</dbReference>
<proteinExistence type="predicted"/>
<dbReference type="Pfam" id="PF00375">
    <property type="entry name" value="SDF"/>
    <property type="match status" value="1"/>
</dbReference>
<dbReference type="PROSITE" id="PS00714">
    <property type="entry name" value="NA_DICARBOXYL_SYMP_2"/>
    <property type="match status" value="1"/>
</dbReference>
<keyword evidence="2" id="KW-0813">Transport</keyword>
<keyword evidence="7 8" id="KW-0472">Membrane</keyword>
<dbReference type="Gene3D" id="1.10.3860.10">
    <property type="entry name" value="Sodium:dicarboxylate symporter"/>
    <property type="match status" value="1"/>
</dbReference>
<gene>
    <name evidence="9" type="ORF">SY85_14455</name>
</gene>
<dbReference type="AlphaFoldDB" id="A0A172TXR4"/>